<dbReference type="EMBL" id="JAMYWC010000005">
    <property type="protein sequence ID" value="MCP1174352.1"/>
    <property type="molecule type" value="Genomic_DNA"/>
</dbReference>
<keyword evidence="3" id="KW-1185">Reference proteome</keyword>
<proteinExistence type="predicted"/>
<comment type="caution">
    <text evidence="2">The sequence shown here is derived from an EMBL/GenBank/DDBJ whole genome shotgun (WGS) entry which is preliminary data.</text>
</comment>
<dbReference type="Pfam" id="PF05136">
    <property type="entry name" value="Phage_portal_2"/>
    <property type="match status" value="1"/>
</dbReference>
<dbReference type="InterPro" id="IPR006429">
    <property type="entry name" value="Phage_lambda_portal"/>
</dbReference>
<dbReference type="GO" id="GO:0005198">
    <property type="term" value="F:structural molecule activity"/>
    <property type="evidence" value="ECO:0007669"/>
    <property type="project" value="InterPro"/>
</dbReference>
<evidence type="ECO:0000256" key="1">
    <source>
        <dbReference type="SAM" id="MobiDB-lite"/>
    </source>
</evidence>
<feature type="region of interest" description="Disordered" evidence="1">
    <location>
        <begin position="451"/>
        <end position="470"/>
    </location>
</feature>
<gene>
    <name evidence="2" type="ORF">NKG59_18470</name>
</gene>
<dbReference type="RefSeq" id="WP_253539801.1">
    <property type="nucleotide sequence ID" value="NZ_JAMYWC010000005.1"/>
</dbReference>
<evidence type="ECO:0000313" key="2">
    <source>
        <dbReference type="EMBL" id="MCP1174352.1"/>
    </source>
</evidence>
<dbReference type="GO" id="GO:0019068">
    <property type="term" value="P:virion assembly"/>
    <property type="evidence" value="ECO:0007669"/>
    <property type="project" value="InterPro"/>
</dbReference>
<organism evidence="2 3">
    <name type="scientific">Ralstonia chuxiongensis</name>
    <dbReference type="NCBI Taxonomy" id="2957504"/>
    <lineage>
        <taxon>Bacteria</taxon>
        <taxon>Pseudomonadati</taxon>
        <taxon>Pseudomonadota</taxon>
        <taxon>Betaproteobacteria</taxon>
        <taxon>Burkholderiales</taxon>
        <taxon>Burkholderiaceae</taxon>
        <taxon>Ralstonia</taxon>
    </lineage>
</organism>
<feature type="compositionally biased region" description="Acidic residues" evidence="1">
    <location>
        <begin position="454"/>
        <end position="465"/>
    </location>
</feature>
<protein>
    <submittedName>
        <fullName evidence="2">Phage portal protein</fullName>
    </submittedName>
</protein>
<reference evidence="3" key="1">
    <citation type="journal article" date="2023" name="Front. Microbiol.">
        <title>Ralstonia chuxiongensis sp. nov., Ralstonia mojiangensis sp. nov., and Ralstonia soli sp. nov., isolated from tobacco fields, are three novel species in the family Burkholderiaceae.</title>
        <authorList>
            <person name="Lu C.H."/>
            <person name="Zhang Y.Y."/>
            <person name="Jiang N."/>
            <person name="Chen W."/>
            <person name="Shao X."/>
            <person name="Zhao Z.M."/>
            <person name="Lu W.L."/>
            <person name="Hu X."/>
            <person name="Xi Y.X."/>
            <person name="Zou S.Y."/>
            <person name="Wei Q.J."/>
            <person name="Lin Z.L."/>
            <person name="Gong L."/>
            <person name="Gai X.T."/>
            <person name="Zhang L.Q."/>
            <person name="Li J.Y."/>
            <person name="Jin Y."/>
            <person name="Xia Z.Y."/>
        </authorList>
    </citation>
    <scope>NUCLEOTIDE SEQUENCE [LARGE SCALE GENOMIC DNA]</scope>
    <source>
        <strain evidence="3">21YRMH01-3</strain>
    </source>
</reference>
<evidence type="ECO:0000313" key="3">
    <source>
        <dbReference type="Proteomes" id="UP001162793"/>
    </source>
</evidence>
<sequence length="501" mass="54901">MTRFPALGQLGFVLPAERAVRAQAYEAGGTTGSRGRAWRTSGAGPNASITQNLGTIRTRARSAVRNDPWAKKAIAGLVTNAIGTGIVPHPYHPDLAVRNALKELWSDWVLEADADGLLDFYGLQTLAARALFTDGEVLNRVRPRRPERGLSVPLQVQLFEADHLPANLNQMLPNGSEIVSGVEFDRDGDRVAYHLHRRHPGEAGRAATQAGTVRVSAAEIQHVFEPVRPGAVRGCSALATVLLRLHTLDSFDDAVLVRQEVANLFAGFITRPAPTSVKLDMVTGQPAQFDGDGTVLTSMEPGSLQELLPGEEVQFAEPPGAGTDYGPFMRQQLMAAAASVGLPYEVLTGDLRDVSDRALRVILGEFRRQLEQLQWNVFIHQYCRPVWAAWTDAVALSGVLPMPDYYRNRRLYQRVRWVPQGWPYINPVQDVQAQRIAIRAGLASRSATILAQGEDPETTDAENAADNERADRLGLVFDSDARRRDSAGNVTDNQEHTNDES</sequence>
<dbReference type="AlphaFoldDB" id="A0AA41WW23"/>
<dbReference type="NCBIfam" id="TIGR01539">
    <property type="entry name" value="portal_lambda"/>
    <property type="match status" value="1"/>
</dbReference>
<name>A0AA41WW23_9RALS</name>
<dbReference type="Proteomes" id="UP001162793">
    <property type="component" value="Unassembled WGS sequence"/>
</dbReference>
<feature type="region of interest" description="Disordered" evidence="1">
    <location>
        <begin position="27"/>
        <end position="46"/>
    </location>
</feature>
<feature type="region of interest" description="Disordered" evidence="1">
    <location>
        <begin position="480"/>
        <end position="501"/>
    </location>
</feature>
<accession>A0AA41WW23</accession>